<comment type="caution">
    <text evidence="2">The sequence shown here is derived from an EMBL/GenBank/DDBJ whole genome shotgun (WGS) entry which is preliminary data.</text>
</comment>
<dbReference type="GO" id="GO:0035556">
    <property type="term" value="P:intracellular signal transduction"/>
    <property type="evidence" value="ECO:0007669"/>
    <property type="project" value="TreeGrafter"/>
</dbReference>
<dbReference type="GO" id="GO:0003711">
    <property type="term" value="F:transcription elongation factor activity"/>
    <property type="evidence" value="ECO:0007669"/>
    <property type="project" value="InterPro"/>
</dbReference>
<dbReference type="InterPro" id="IPR051375">
    <property type="entry name" value="Tuftelin_GRINL1A/MYZAP/CCD68"/>
</dbReference>
<dbReference type="Pfam" id="PF15328">
    <property type="entry name" value="GCOM2"/>
    <property type="match status" value="1"/>
</dbReference>
<name>A0AAN9DLM8_9TELE</name>
<evidence type="ECO:0000313" key="2">
    <source>
        <dbReference type="EMBL" id="KAK7176504.1"/>
    </source>
</evidence>
<feature type="region of interest" description="Disordered" evidence="1">
    <location>
        <begin position="216"/>
        <end position="257"/>
    </location>
</feature>
<dbReference type="GO" id="GO:0006368">
    <property type="term" value="P:transcription elongation by RNA polymerase II"/>
    <property type="evidence" value="ECO:0007669"/>
    <property type="project" value="InterPro"/>
</dbReference>
<keyword evidence="3" id="KW-1185">Reference proteome</keyword>
<evidence type="ECO:0008006" key="4">
    <source>
        <dbReference type="Google" id="ProtNLM"/>
    </source>
</evidence>
<organism evidence="2 3">
    <name type="scientific">Phoxinus phoxinus</name>
    <name type="common">Eurasian minnow</name>
    <dbReference type="NCBI Taxonomy" id="58324"/>
    <lineage>
        <taxon>Eukaryota</taxon>
        <taxon>Metazoa</taxon>
        <taxon>Chordata</taxon>
        <taxon>Craniata</taxon>
        <taxon>Vertebrata</taxon>
        <taxon>Euteleostomi</taxon>
        <taxon>Actinopterygii</taxon>
        <taxon>Neopterygii</taxon>
        <taxon>Teleostei</taxon>
        <taxon>Ostariophysi</taxon>
        <taxon>Cypriniformes</taxon>
        <taxon>Leuciscidae</taxon>
        <taxon>Phoxininae</taxon>
        <taxon>Phoxinus</taxon>
    </lineage>
</organism>
<gene>
    <name evidence="2" type="ORF">R3I93_000666</name>
</gene>
<proteinExistence type="predicted"/>
<dbReference type="Proteomes" id="UP001364617">
    <property type="component" value="Unassembled WGS sequence"/>
</dbReference>
<reference evidence="2 3" key="1">
    <citation type="submission" date="2024-02" db="EMBL/GenBank/DDBJ databases">
        <title>Chromosome-level genome assembly of the Eurasian Minnow (Phoxinus phoxinus).</title>
        <authorList>
            <person name="Oriowo T.O."/>
            <person name="Martin S."/>
            <person name="Stange M."/>
            <person name="Chrysostomakis Y."/>
            <person name="Brown T."/>
            <person name="Winkler S."/>
            <person name="Kukowka S."/>
            <person name="Myers E.W."/>
            <person name="Bohne A."/>
        </authorList>
    </citation>
    <scope>NUCLEOTIDE SEQUENCE [LARGE SCALE GENOMIC DNA]</scope>
    <source>
        <strain evidence="2">ZFMK-TIS-60720</strain>
        <tissue evidence="2">Whole Organism</tissue>
    </source>
</reference>
<dbReference type="PANTHER" id="PTHR23171">
    <property type="entry name" value="GDOWN1"/>
    <property type="match status" value="1"/>
</dbReference>
<feature type="compositionally biased region" description="Polar residues" evidence="1">
    <location>
        <begin position="179"/>
        <end position="189"/>
    </location>
</feature>
<accession>A0AAN9DLM8</accession>
<dbReference type="GO" id="GO:0005634">
    <property type="term" value="C:nucleus"/>
    <property type="evidence" value="ECO:0007669"/>
    <property type="project" value="InterPro"/>
</dbReference>
<evidence type="ECO:0000313" key="3">
    <source>
        <dbReference type="Proteomes" id="UP001364617"/>
    </source>
</evidence>
<dbReference type="PRINTS" id="PR02085">
    <property type="entry name" value="POLR2GRINL1"/>
</dbReference>
<feature type="compositionally biased region" description="Low complexity" evidence="1">
    <location>
        <begin position="228"/>
        <end position="245"/>
    </location>
</feature>
<feature type="region of interest" description="Disordered" evidence="1">
    <location>
        <begin position="179"/>
        <end position="198"/>
    </location>
</feature>
<dbReference type="PANTHER" id="PTHR23171:SF4">
    <property type="entry name" value="TUFTELIN"/>
    <property type="match status" value="1"/>
</dbReference>
<evidence type="ECO:0000256" key="1">
    <source>
        <dbReference type="SAM" id="MobiDB-lite"/>
    </source>
</evidence>
<feature type="region of interest" description="Disordered" evidence="1">
    <location>
        <begin position="313"/>
        <end position="342"/>
    </location>
</feature>
<dbReference type="InterPro" id="IPR026213">
    <property type="entry name" value="GRINL1"/>
</dbReference>
<sequence>MSAAWTARQGEVGDLRSKSKDELLEILSRQEKLLSNKRFVQSLPDKGKKIADFVVKVHLALGHLEEEERKQANLISVRTELQAKYQQALANRSTDKPLGSNLDMIIPSHDGEEANVNIDEANIQENGGLFGREESLTSRPQAAETLGTAAGNATASLMKDTELVEAFGRVTLAENNNASNQGTIKTLPSSKPFLGNPLQKKPHYIELLERTEKSVNMRKPRFKPNQLSVKSTSTSPSVASGSTTPLTAEARRQRDRKHLDDITSAKLPPLHHSPAQLLSLEESSELQQEQTRRHLELQAKQAAQKLADGLSIRMENYNPEGGPLEAYREVHDDGAQLSSEED</sequence>
<dbReference type="EMBL" id="JAYKXH010000001">
    <property type="protein sequence ID" value="KAK7176504.1"/>
    <property type="molecule type" value="Genomic_DNA"/>
</dbReference>
<dbReference type="AlphaFoldDB" id="A0AAN9DLM8"/>
<protein>
    <recommendedName>
        <fullName evidence="4">RNA polymerase II subunit M</fullName>
    </recommendedName>
</protein>